<gene>
    <name evidence="2" type="ORF">TSAR_002766</name>
</gene>
<dbReference type="Proteomes" id="UP000215335">
    <property type="component" value="Unassembled WGS sequence"/>
</dbReference>
<reference evidence="2 3" key="1">
    <citation type="journal article" date="2017" name="Curr. Biol.">
        <title>The Evolution of Venom by Co-option of Single-Copy Genes.</title>
        <authorList>
            <person name="Martinson E.O."/>
            <person name="Mrinalini"/>
            <person name="Kelkar Y.D."/>
            <person name="Chang C.H."/>
            <person name="Werren J.H."/>
        </authorList>
    </citation>
    <scope>NUCLEOTIDE SEQUENCE [LARGE SCALE GENOMIC DNA]</scope>
    <source>
        <strain evidence="2 3">Alberta</strain>
        <tissue evidence="2">Whole body</tissue>
    </source>
</reference>
<dbReference type="AlphaFoldDB" id="A0A232EYV5"/>
<evidence type="ECO:0000313" key="3">
    <source>
        <dbReference type="Proteomes" id="UP000215335"/>
    </source>
</evidence>
<feature type="region of interest" description="Disordered" evidence="1">
    <location>
        <begin position="57"/>
        <end position="77"/>
    </location>
</feature>
<evidence type="ECO:0000313" key="2">
    <source>
        <dbReference type="EMBL" id="OXU23467.1"/>
    </source>
</evidence>
<dbReference type="EMBL" id="NNAY01001600">
    <property type="protein sequence ID" value="OXU23467.1"/>
    <property type="molecule type" value="Genomic_DNA"/>
</dbReference>
<sequence length="101" mass="11439">MGFSKTIILYFESKASTDDKTLDNARIIRKQVQQNPNLKSLLIGSFKIHALKKSLKIQRSPQGKQGTLNENKQNKGLMNKNTRTNLKVLATIINKNEGKTR</sequence>
<name>A0A232EYV5_9HYME</name>
<accession>A0A232EYV5</accession>
<protein>
    <submittedName>
        <fullName evidence="2">Uncharacterized protein</fullName>
    </submittedName>
</protein>
<proteinExistence type="predicted"/>
<keyword evidence="3" id="KW-1185">Reference proteome</keyword>
<evidence type="ECO:0000256" key="1">
    <source>
        <dbReference type="SAM" id="MobiDB-lite"/>
    </source>
</evidence>
<comment type="caution">
    <text evidence="2">The sequence shown here is derived from an EMBL/GenBank/DDBJ whole genome shotgun (WGS) entry which is preliminary data.</text>
</comment>
<organism evidence="2 3">
    <name type="scientific">Trichomalopsis sarcophagae</name>
    <dbReference type="NCBI Taxonomy" id="543379"/>
    <lineage>
        <taxon>Eukaryota</taxon>
        <taxon>Metazoa</taxon>
        <taxon>Ecdysozoa</taxon>
        <taxon>Arthropoda</taxon>
        <taxon>Hexapoda</taxon>
        <taxon>Insecta</taxon>
        <taxon>Pterygota</taxon>
        <taxon>Neoptera</taxon>
        <taxon>Endopterygota</taxon>
        <taxon>Hymenoptera</taxon>
        <taxon>Apocrita</taxon>
        <taxon>Proctotrupomorpha</taxon>
        <taxon>Chalcidoidea</taxon>
        <taxon>Pteromalidae</taxon>
        <taxon>Pteromalinae</taxon>
        <taxon>Trichomalopsis</taxon>
    </lineage>
</organism>